<proteinExistence type="inferred from homology"/>
<feature type="region of interest" description="Disordered" evidence="7">
    <location>
        <begin position="352"/>
        <end position="417"/>
    </location>
</feature>
<evidence type="ECO:0000256" key="5">
    <source>
        <dbReference type="ARBA" id="ARBA00023242"/>
    </source>
</evidence>
<feature type="region of interest" description="Disordered" evidence="7">
    <location>
        <begin position="1"/>
        <end position="26"/>
    </location>
</feature>
<dbReference type="Pfam" id="PF10390">
    <property type="entry name" value="ELL"/>
    <property type="match status" value="1"/>
</dbReference>
<reference evidence="9" key="1">
    <citation type="journal article" date="2023" name="Science">
        <title>Genome structures resolve the early diversification of teleost fishes.</title>
        <authorList>
            <person name="Parey E."/>
            <person name="Louis A."/>
            <person name="Montfort J."/>
            <person name="Bouchez O."/>
            <person name="Roques C."/>
            <person name="Iampietro C."/>
            <person name="Lluch J."/>
            <person name="Castinel A."/>
            <person name="Donnadieu C."/>
            <person name="Desvignes T."/>
            <person name="Floi Bucao C."/>
            <person name="Jouanno E."/>
            <person name="Wen M."/>
            <person name="Mejri S."/>
            <person name="Dirks R."/>
            <person name="Jansen H."/>
            <person name="Henkel C."/>
            <person name="Chen W.J."/>
            <person name="Zahm M."/>
            <person name="Cabau C."/>
            <person name="Klopp C."/>
            <person name="Thompson A.W."/>
            <person name="Robinson-Rechavi M."/>
            <person name="Braasch I."/>
            <person name="Lecointre G."/>
            <person name="Bobe J."/>
            <person name="Postlethwait J.H."/>
            <person name="Berthelot C."/>
            <person name="Roest Crollius H."/>
            <person name="Guiguen Y."/>
        </authorList>
    </citation>
    <scope>NUCLEOTIDE SEQUENCE</scope>
    <source>
        <strain evidence="9">WJC10195</strain>
    </source>
</reference>
<evidence type="ECO:0000259" key="8">
    <source>
        <dbReference type="PROSITE" id="PS51980"/>
    </source>
</evidence>
<organism evidence="9 10">
    <name type="scientific">Synaphobranchus kaupii</name>
    <name type="common">Kaup's arrowtooth eel</name>
    <dbReference type="NCBI Taxonomy" id="118154"/>
    <lineage>
        <taxon>Eukaryota</taxon>
        <taxon>Metazoa</taxon>
        <taxon>Chordata</taxon>
        <taxon>Craniata</taxon>
        <taxon>Vertebrata</taxon>
        <taxon>Euteleostomi</taxon>
        <taxon>Actinopterygii</taxon>
        <taxon>Neopterygii</taxon>
        <taxon>Teleostei</taxon>
        <taxon>Anguilliformes</taxon>
        <taxon>Synaphobranchidae</taxon>
        <taxon>Synaphobranchus</taxon>
    </lineage>
</organism>
<dbReference type="InterPro" id="IPR031176">
    <property type="entry name" value="ELL/occludin"/>
</dbReference>
<feature type="compositionally biased region" description="Gly residues" evidence="7">
    <location>
        <begin position="243"/>
        <end position="255"/>
    </location>
</feature>
<dbReference type="AlphaFoldDB" id="A0A9Q1FNH1"/>
<sequence>MQMRWAQGRGNQDQTKHRPPTCPTHITSREYSFKAKGSFVAFTAAACEAAGAGGGNASKMASLKEDQYYGLSCGRVGSGSNVSVFHVKLTDSALRAFEGYRSNKSLSAHPSIQFSGAQGKICIPRLGSSSEVQTFIFDLSKVGRDNPQGSFDCIRQYITGDGSVELDRLGGIQDKITVCATNDSYQKARQSMAQAEEETRSRGAIVIKPGGRFIGKKVQVRKPAAVLTDVAPSRRTPRPVLIAGGGAGRGAGGGAQQRPLRDRLAHLLALKPHRKPELILRLKKDGLTTQDKDSLDTLLQEVANLNERDHTFTLKDVLFKDIQKDWPGYSEGDQQLLSRILKRKLCQSQNSLLVPGDTPASPPKEPAYCSPSQKRPAGEFIDPLANKKPRISHLASKAAAAPPNGKMSSSNGKEARATGGAQAAAAVVTSSGDVLGGPQLPLLVIPRPCDLLSDISNDSSHNGARDGPAQEACERLAPPPTARSSTPPLLAPPPPAAVSAFLRSKPKKKSKKHKDKEKSRGKEKGSERERERRRRGGGERRRRGEGEQRKGKQLDSSDGQTNSVPNTSADLNGICKATSIPTSSSEDYLLKYTAIGSQEQRQVYKNDFNVEYSEYRGLHARIEGITRHFSLLDAELKQLQQGTDKFKTIHNQILQEYQKIKKTNPNYSQERNRCEYLHNKLAFIKRLISEYDQQQLQGCR</sequence>
<dbReference type="GO" id="GO:0008023">
    <property type="term" value="C:transcription elongation factor complex"/>
    <property type="evidence" value="ECO:0007669"/>
    <property type="project" value="InterPro"/>
</dbReference>
<dbReference type="PANTHER" id="PTHR23288">
    <property type="entry name" value="OCCLUDIN AND RNA POLYMERASE II ELONGATION FACTOR ELL"/>
    <property type="match status" value="1"/>
</dbReference>
<dbReference type="GO" id="GO:0006368">
    <property type="term" value="P:transcription elongation by RNA polymerase II"/>
    <property type="evidence" value="ECO:0007669"/>
    <property type="project" value="InterPro"/>
</dbReference>
<protein>
    <recommendedName>
        <fullName evidence="8">OCEL domain-containing protein</fullName>
    </recommendedName>
</protein>
<dbReference type="OrthoDB" id="6284217at2759"/>
<feature type="region of interest" description="Disordered" evidence="7">
    <location>
        <begin position="237"/>
        <end position="257"/>
    </location>
</feature>
<comment type="caution">
    <text evidence="9">The sequence shown here is derived from an EMBL/GenBank/DDBJ whole genome shotgun (WGS) entry which is preliminary data.</text>
</comment>
<feature type="region of interest" description="Disordered" evidence="7">
    <location>
        <begin position="456"/>
        <end position="572"/>
    </location>
</feature>
<dbReference type="SUPFAM" id="SSF144292">
    <property type="entry name" value="occludin/ELL-like"/>
    <property type="match status" value="1"/>
</dbReference>
<dbReference type="InterPro" id="IPR019464">
    <property type="entry name" value="ELL_N"/>
</dbReference>
<feature type="compositionally biased region" description="Basic residues" evidence="7">
    <location>
        <begin position="504"/>
        <end position="515"/>
    </location>
</feature>
<feature type="compositionally biased region" description="Basic and acidic residues" evidence="7">
    <location>
        <begin position="516"/>
        <end position="555"/>
    </location>
</feature>
<evidence type="ECO:0000256" key="7">
    <source>
        <dbReference type="SAM" id="MobiDB-lite"/>
    </source>
</evidence>
<dbReference type="InterPro" id="IPR010844">
    <property type="entry name" value="Occludin_ELL"/>
</dbReference>
<dbReference type="GO" id="GO:0032968">
    <property type="term" value="P:positive regulation of transcription elongation by RNA polymerase II"/>
    <property type="evidence" value="ECO:0007669"/>
    <property type="project" value="TreeGrafter"/>
</dbReference>
<evidence type="ECO:0000256" key="3">
    <source>
        <dbReference type="ARBA" id="ARBA00023015"/>
    </source>
</evidence>
<evidence type="ECO:0000313" key="9">
    <source>
        <dbReference type="EMBL" id="KAJ8363148.1"/>
    </source>
</evidence>
<evidence type="ECO:0000256" key="6">
    <source>
        <dbReference type="PROSITE-ProRule" id="PRU01324"/>
    </source>
</evidence>
<evidence type="ECO:0000313" key="10">
    <source>
        <dbReference type="Proteomes" id="UP001152622"/>
    </source>
</evidence>
<dbReference type="PANTHER" id="PTHR23288:SF9">
    <property type="entry name" value="RNA POLYMERASE II ELONGATION FACTOR ELL"/>
    <property type="match status" value="1"/>
</dbReference>
<dbReference type="Gene3D" id="6.10.140.340">
    <property type="match status" value="1"/>
</dbReference>
<dbReference type="Proteomes" id="UP001152622">
    <property type="component" value="Chromosome 4"/>
</dbReference>
<evidence type="ECO:0000256" key="1">
    <source>
        <dbReference type="ARBA" id="ARBA00004123"/>
    </source>
</evidence>
<keyword evidence="10" id="KW-1185">Reference proteome</keyword>
<evidence type="ECO:0000256" key="4">
    <source>
        <dbReference type="ARBA" id="ARBA00023163"/>
    </source>
</evidence>
<feature type="compositionally biased region" description="Polar residues" evidence="7">
    <location>
        <begin position="556"/>
        <end position="570"/>
    </location>
</feature>
<keyword evidence="4" id="KW-0804">Transcription</keyword>
<name>A0A9Q1FNH1_SYNKA</name>
<keyword evidence="3" id="KW-0805">Transcription regulation</keyword>
<dbReference type="InterPro" id="IPR036390">
    <property type="entry name" value="WH_DNA-bd_sf"/>
</dbReference>
<dbReference type="Pfam" id="PF07303">
    <property type="entry name" value="Occludin_ELL"/>
    <property type="match status" value="1"/>
</dbReference>
<dbReference type="GO" id="GO:0042795">
    <property type="term" value="P:snRNA transcription by RNA polymerase II"/>
    <property type="evidence" value="ECO:0007669"/>
    <property type="project" value="TreeGrafter"/>
</dbReference>
<accession>A0A9Q1FNH1</accession>
<dbReference type="PROSITE" id="PS51980">
    <property type="entry name" value="OCEL"/>
    <property type="match status" value="1"/>
</dbReference>
<dbReference type="Gene3D" id="1.10.10.2670">
    <property type="entry name" value="E3 ubiquitin-protein ligase"/>
    <property type="match status" value="1"/>
</dbReference>
<dbReference type="GO" id="GO:0000987">
    <property type="term" value="F:cis-regulatory region sequence-specific DNA binding"/>
    <property type="evidence" value="ECO:0007669"/>
    <property type="project" value="TreeGrafter"/>
</dbReference>
<evidence type="ECO:0000256" key="2">
    <source>
        <dbReference type="ARBA" id="ARBA00009171"/>
    </source>
</evidence>
<feature type="domain" description="OCEL" evidence="8">
    <location>
        <begin position="586"/>
        <end position="696"/>
    </location>
</feature>
<dbReference type="InterPro" id="IPR042065">
    <property type="entry name" value="E3_ELL-like"/>
</dbReference>
<dbReference type="EMBL" id="JAINUF010000004">
    <property type="protein sequence ID" value="KAJ8363148.1"/>
    <property type="molecule type" value="Genomic_DNA"/>
</dbReference>
<comment type="subcellular location">
    <subcellularLocation>
        <location evidence="1">Nucleus</location>
    </subcellularLocation>
</comment>
<dbReference type="SUPFAM" id="SSF46785">
    <property type="entry name" value="Winged helix' DNA-binding domain"/>
    <property type="match status" value="1"/>
</dbReference>
<keyword evidence="5" id="KW-0539">Nucleus</keyword>
<gene>
    <name evidence="9" type="ORF">SKAU_G00119790</name>
</gene>
<comment type="similarity">
    <text evidence="2 6">Belongs to the ELL/occludin family.</text>
</comment>